<dbReference type="PROSITE" id="PS50014">
    <property type="entry name" value="BROMODOMAIN_2"/>
    <property type="match status" value="1"/>
</dbReference>
<keyword evidence="4" id="KW-0057">Aromatic amino acid biosynthesis</keyword>
<dbReference type="Proteomes" id="UP000539953">
    <property type="component" value="Unassembled WGS sequence"/>
</dbReference>
<comment type="caution">
    <text evidence="4">Lacks conserved residue(s) required for the propagation of feature annotation.</text>
</comment>
<dbReference type="GO" id="GO:0008652">
    <property type="term" value="P:amino acid biosynthetic process"/>
    <property type="evidence" value="ECO:0007669"/>
    <property type="project" value="UniProtKB-KW"/>
</dbReference>
<feature type="binding site" evidence="4">
    <location>
        <position position="69"/>
    </location>
    <ligand>
        <name>3-dehydroquinate</name>
        <dbReference type="ChEBI" id="CHEBI:32364"/>
    </ligand>
</feature>
<name>A0A7W8FX22_9FIRM</name>
<keyword evidence="3 4" id="KW-0704">Schiff base</keyword>
<gene>
    <name evidence="4" type="primary">aroD</name>
    <name evidence="6" type="ORF">HNQ47_001256</name>
</gene>
<dbReference type="InterPro" id="IPR050146">
    <property type="entry name" value="Type-I_3-dehydroquinase"/>
</dbReference>
<evidence type="ECO:0000256" key="4">
    <source>
        <dbReference type="HAMAP-Rule" id="MF_00214"/>
    </source>
</evidence>
<evidence type="ECO:0000313" key="6">
    <source>
        <dbReference type="EMBL" id="MBB5183235.1"/>
    </source>
</evidence>
<comment type="function">
    <text evidence="4">Involved in the third step of the chorismate pathway, which leads to the biosynthesis of aromatic amino acids. Catalyzes the cis-dehydration of 3-dehydroquinate (DHQ) and introduces the first double bond of the aromatic ring to yield 3-dehydroshikimate.</text>
</comment>
<dbReference type="PANTHER" id="PTHR43699">
    <property type="entry name" value="3-DEHYDROQUINATE DEHYDRATASE"/>
    <property type="match status" value="1"/>
</dbReference>
<dbReference type="RefSeq" id="WP_183328531.1">
    <property type="nucleotide sequence ID" value="NZ_JACHHK010000004.1"/>
</dbReference>
<dbReference type="EMBL" id="JACHHK010000004">
    <property type="protein sequence ID" value="MBB5183235.1"/>
    <property type="molecule type" value="Genomic_DNA"/>
</dbReference>
<dbReference type="CDD" id="cd00502">
    <property type="entry name" value="DHQase_I"/>
    <property type="match status" value="1"/>
</dbReference>
<feature type="active site" description="Schiff-base intermediate with substrate" evidence="4">
    <location>
        <position position="147"/>
    </location>
</feature>
<keyword evidence="2 4" id="KW-0456">Lyase</keyword>
<feature type="binding site" evidence="4">
    <location>
        <begin position="34"/>
        <end position="36"/>
    </location>
    <ligand>
        <name>3-dehydroquinate</name>
        <dbReference type="ChEBI" id="CHEBI:32364"/>
    </ligand>
</feature>
<dbReference type="InterPro" id="IPR001381">
    <property type="entry name" value="DHquinase_I"/>
</dbReference>
<comment type="similarity">
    <text evidence="4">Belongs to the type-I 3-dehydroquinase family.</text>
</comment>
<dbReference type="AlphaFoldDB" id="A0A7W8FX22"/>
<dbReference type="InterPro" id="IPR013785">
    <property type="entry name" value="Aldolase_TIM"/>
</dbReference>
<evidence type="ECO:0000256" key="3">
    <source>
        <dbReference type="ARBA" id="ARBA00023270"/>
    </source>
</evidence>
<accession>A0A7W8FX22</accession>
<comment type="catalytic activity">
    <reaction evidence="1 4">
        <text>3-dehydroquinate = 3-dehydroshikimate + H2O</text>
        <dbReference type="Rhea" id="RHEA:21096"/>
        <dbReference type="ChEBI" id="CHEBI:15377"/>
        <dbReference type="ChEBI" id="CHEBI:16630"/>
        <dbReference type="ChEBI" id="CHEBI:32364"/>
        <dbReference type="EC" id="4.2.1.10"/>
    </reaction>
</comment>
<dbReference type="Pfam" id="PF01487">
    <property type="entry name" value="DHquinase_I"/>
    <property type="match status" value="1"/>
</dbReference>
<feature type="domain" description="Bromo" evidence="5">
    <location>
        <begin position="100"/>
        <end position="176"/>
    </location>
</feature>
<evidence type="ECO:0000256" key="1">
    <source>
        <dbReference type="ARBA" id="ARBA00001864"/>
    </source>
</evidence>
<evidence type="ECO:0000256" key="2">
    <source>
        <dbReference type="ARBA" id="ARBA00023239"/>
    </source>
</evidence>
<comment type="pathway">
    <text evidence="4">Metabolic intermediate biosynthesis; chorismate biosynthesis; chorismate from D-erythrose 4-phosphate and phosphoenolpyruvate: step 3/7.</text>
</comment>
<dbReference type="UniPathway" id="UPA00053">
    <property type="reaction ID" value="UER00086"/>
</dbReference>
<dbReference type="PANTHER" id="PTHR43699:SF1">
    <property type="entry name" value="3-DEHYDROQUINATE DEHYDRATASE"/>
    <property type="match status" value="1"/>
</dbReference>
<comment type="caution">
    <text evidence="6">The sequence shown here is derived from an EMBL/GenBank/DDBJ whole genome shotgun (WGS) entry which is preliminary data.</text>
</comment>
<dbReference type="HAMAP" id="MF_00214">
    <property type="entry name" value="AroD"/>
    <property type="match status" value="1"/>
</dbReference>
<comment type="subunit">
    <text evidence="4">Homodimer.</text>
</comment>
<feature type="binding site" evidence="4">
    <location>
        <position position="210"/>
    </location>
    <ligand>
        <name>3-dehydroquinate</name>
        <dbReference type="ChEBI" id="CHEBI:32364"/>
    </ligand>
</feature>
<organism evidence="6 7">
    <name type="scientific">Catenisphaera adipataccumulans</name>
    <dbReference type="NCBI Taxonomy" id="700500"/>
    <lineage>
        <taxon>Bacteria</taxon>
        <taxon>Bacillati</taxon>
        <taxon>Bacillota</taxon>
        <taxon>Erysipelotrichia</taxon>
        <taxon>Erysipelotrichales</taxon>
        <taxon>Erysipelotrichaceae</taxon>
        <taxon>Catenisphaera</taxon>
    </lineage>
</organism>
<dbReference type="SUPFAM" id="SSF51569">
    <property type="entry name" value="Aldolase"/>
    <property type="match status" value="1"/>
</dbReference>
<keyword evidence="4" id="KW-0028">Amino-acid biosynthesis</keyword>
<keyword evidence="7" id="KW-1185">Reference proteome</keyword>
<dbReference type="Gene3D" id="3.20.20.70">
    <property type="entry name" value="Aldolase class I"/>
    <property type="match status" value="1"/>
</dbReference>
<protein>
    <recommendedName>
        <fullName evidence="4">3-dehydroquinate dehydratase</fullName>
        <shortName evidence="4">3-dehydroquinase</shortName>
        <ecNumber evidence="4">4.2.1.10</ecNumber>
    </recommendedName>
    <alternativeName>
        <fullName evidence="4">Type I DHQase</fullName>
    </alternativeName>
    <alternativeName>
        <fullName evidence="4">Type I dehydroquinase</fullName>
        <shortName evidence="4">DHQ1</shortName>
    </alternativeName>
</protein>
<dbReference type="NCBIfam" id="TIGR01093">
    <property type="entry name" value="aroD"/>
    <property type="match status" value="1"/>
</dbReference>
<dbReference type="EC" id="4.2.1.10" evidence="4"/>
<dbReference type="GO" id="GO:0046279">
    <property type="term" value="P:3,4-dihydroxybenzoate biosynthetic process"/>
    <property type="evidence" value="ECO:0007669"/>
    <property type="project" value="TreeGrafter"/>
</dbReference>
<feature type="active site" description="Proton donor/acceptor" evidence="4">
    <location>
        <position position="122"/>
    </location>
</feature>
<dbReference type="GO" id="GO:0003855">
    <property type="term" value="F:3-dehydroquinate dehydratase activity"/>
    <property type="evidence" value="ECO:0007669"/>
    <property type="project" value="UniProtKB-UniRule"/>
</dbReference>
<evidence type="ECO:0000313" key="7">
    <source>
        <dbReference type="Proteomes" id="UP000539953"/>
    </source>
</evidence>
<evidence type="ECO:0000259" key="5">
    <source>
        <dbReference type="PROSITE" id="PS50014"/>
    </source>
</evidence>
<dbReference type="InterPro" id="IPR001487">
    <property type="entry name" value="Bromodomain"/>
</dbReference>
<feature type="binding site" evidence="4">
    <location>
        <position position="187"/>
    </location>
    <ligand>
        <name>3-dehydroquinate</name>
        <dbReference type="ChEBI" id="CHEBI:32364"/>
    </ligand>
</feature>
<dbReference type="GO" id="GO:0009423">
    <property type="term" value="P:chorismate biosynthetic process"/>
    <property type="evidence" value="ECO:0007669"/>
    <property type="project" value="UniProtKB-UniRule"/>
</dbReference>
<sequence>MKKMKTICPIFLSDTGSYWQELQALEDSVCDLIEIRLDAFPQEQLLHWSFPLIEKSLAAVSKPVILTIRTKSQGGQVDIDAQTYEKWLRQMLRYDCYLDVELEHARQFEQPLETDKMVISYHDFQTTPNDLDAIWEEMDEYEAAIEKIACMPQTTEDVTRLLISCFDHATSSEKLVIAMGETGRISRIIGGLFDSSYTFCTLSTSSAPGQVPLDQAVKYLDILAQDAGKNEM</sequence>
<reference evidence="6 7" key="1">
    <citation type="submission" date="2020-08" db="EMBL/GenBank/DDBJ databases">
        <title>Genomic Encyclopedia of Type Strains, Phase IV (KMG-IV): sequencing the most valuable type-strain genomes for metagenomic binning, comparative biology and taxonomic classification.</title>
        <authorList>
            <person name="Goeker M."/>
        </authorList>
    </citation>
    <scope>NUCLEOTIDE SEQUENCE [LARGE SCALE GENOMIC DNA]</scope>
    <source>
        <strain evidence="6 7">DSM 25799</strain>
    </source>
</reference>
<feature type="binding site" evidence="4">
    <location>
        <position position="206"/>
    </location>
    <ligand>
        <name>3-dehydroquinate</name>
        <dbReference type="ChEBI" id="CHEBI:32364"/>
    </ligand>
</feature>
<dbReference type="GO" id="GO:0009073">
    <property type="term" value="P:aromatic amino acid family biosynthetic process"/>
    <property type="evidence" value="ECO:0007669"/>
    <property type="project" value="UniProtKB-KW"/>
</dbReference>
<proteinExistence type="inferred from homology"/>